<comment type="caution">
    <text evidence="2">The sequence shown here is derived from an EMBL/GenBank/DDBJ whole genome shotgun (WGS) entry which is preliminary data.</text>
</comment>
<keyword evidence="3" id="KW-1185">Reference proteome</keyword>
<sequence>MKSIASVVVAVLVSTAVGGILFSNFPNANQANGEIAQQSPSPSPSPTSTPTPTTTPQS</sequence>
<reference evidence="2 3" key="1">
    <citation type="journal article" date="2020" name="ISME J.">
        <title>Comparative genomics reveals insights into cyanobacterial evolution and habitat adaptation.</title>
        <authorList>
            <person name="Chen M.Y."/>
            <person name="Teng W.K."/>
            <person name="Zhao L."/>
            <person name="Hu C.X."/>
            <person name="Zhou Y.K."/>
            <person name="Han B.P."/>
            <person name="Song L.R."/>
            <person name="Shu W.S."/>
        </authorList>
    </citation>
    <scope>NUCLEOTIDE SEQUENCE [LARGE SCALE GENOMIC DNA]</scope>
    <source>
        <strain evidence="2 3">FACHB-130</strain>
    </source>
</reference>
<feature type="region of interest" description="Disordered" evidence="1">
    <location>
        <begin position="31"/>
        <end position="58"/>
    </location>
</feature>
<dbReference type="RefSeq" id="WP_190967490.1">
    <property type="nucleotide sequence ID" value="NZ_JACJTB010000009.1"/>
</dbReference>
<dbReference type="Proteomes" id="UP000603457">
    <property type="component" value="Unassembled WGS sequence"/>
</dbReference>
<protein>
    <submittedName>
        <fullName evidence="2">Uncharacterized protein</fullName>
    </submittedName>
</protein>
<evidence type="ECO:0000313" key="2">
    <source>
        <dbReference type="EMBL" id="MBD2594635.1"/>
    </source>
</evidence>
<evidence type="ECO:0000313" key="3">
    <source>
        <dbReference type="Proteomes" id="UP000603457"/>
    </source>
</evidence>
<name>A0ABR8FUJ7_9NOSO</name>
<dbReference type="EMBL" id="JACJTB010000009">
    <property type="protein sequence ID" value="MBD2594635.1"/>
    <property type="molecule type" value="Genomic_DNA"/>
</dbReference>
<evidence type="ECO:0000256" key="1">
    <source>
        <dbReference type="SAM" id="MobiDB-lite"/>
    </source>
</evidence>
<accession>A0ABR8FUJ7</accession>
<gene>
    <name evidence="2" type="ORF">H6G74_09890</name>
</gene>
<proteinExistence type="predicted"/>
<organism evidence="2 3">
    <name type="scientific">Nostoc spongiaeforme FACHB-130</name>
    <dbReference type="NCBI Taxonomy" id="1357510"/>
    <lineage>
        <taxon>Bacteria</taxon>
        <taxon>Bacillati</taxon>
        <taxon>Cyanobacteriota</taxon>
        <taxon>Cyanophyceae</taxon>
        <taxon>Nostocales</taxon>
        <taxon>Nostocaceae</taxon>
        <taxon>Nostoc</taxon>
    </lineage>
</organism>